<reference evidence="1 2" key="1">
    <citation type="submission" date="2014-04" db="EMBL/GenBank/DDBJ databases">
        <authorList>
            <person name="Sears C."/>
            <person name="Carroll K."/>
            <person name="Sack B.R."/>
            <person name="Qadri F."/>
            <person name="Myers L.L."/>
            <person name="Chung G.-T."/>
            <person name="Escheverria P."/>
            <person name="Fraser C.M."/>
            <person name="Sadzewicz L."/>
            <person name="Shefchek K.A."/>
            <person name="Tallon L."/>
            <person name="Das S.P."/>
            <person name="Daugherty S."/>
            <person name="Mongodin E.F."/>
        </authorList>
    </citation>
    <scope>NUCLEOTIDE SEQUENCE [LARGE SCALE GENOMIC DNA]</scope>
    <source>
        <strain evidence="1 2">3978 T3 ii</strain>
    </source>
</reference>
<dbReference type="PATRIC" id="fig|1339349.3.peg.2845"/>
<dbReference type="AlphaFoldDB" id="A0A078S253"/>
<name>A0A078S253_BACUN</name>
<dbReference type="Proteomes" id="UP000028013">
    <property type="component" value="Unassembled WGS sequence"/>
</dbReference>
<comment type="caution">
    <text evidence="1">The sequence shown here is derived from an EMBL/GenBank/DDBJ whole genome shotgun (WGS) entry which is preliminary data.</text>
</comment>
<organism evidence="1 2">
    <name type="scientific">Bacteroides uniformis str. 3978 T3 ii</name>
    <dbReference type="NCBI Taxonomy" id="1339349"/>
    <lineage>
        <taxon>Bacteria</taxon>
        <taxon>Pseudomonadati</taxon>
        <taxon>Bacteroidota</taxon>
        <taxon>Bacteroidia</taxon>
        <taxon>Bacteroidales</taxon>
        <taxon>Bacteroidaceae</taxon>
        <taxon>Bacteroides</taxon>
    </lineage>
</organism>
<evidence type="ECO:0000313" key="1">
    <source>
        <dbReference type="EMBL" id="KDS50761.1"/>
    </source>
</evidence>
<dbReference type="EMBL" id="JNHN01000174">
    <property type="protein sequence ID" value="KDS50761.1"/>
    <property type="molecule type" value="Genomic_DNA"/>
</dbReference>
<protein>
    <submittedName>
        <fullName evidence="1">Uncharacterized protein</fullName>
    </submittedName>
</protein>
<evidence type="ECO:0000313" key="2">
    <source>
        <dbReference type="Proteomes" id="UP000028013"/>
    </source>
</evidence>
<proteinExistence type="predicted"/>
<sequence length="42" mass="5207">MRSIAGYVTNKKRKTDRKEAWEEAEEILFEENLNWLLWFTLF</sequence>
<accession>A0A078S253</accession>
<gene>
    <name evidence="1" type="ORF">M094_1692</name>
</gene>